<accession>A0AA96VGE4</accession>
<sequence length="321" mass="37861">MVSKIKKFSKIFKKVNGFTIIKQYANSGVLFFALLQIITQGTSKKSLEIVRNSVDNRIINRLRRQYSKDALKIKSMLDSKEFSYRKDNVVWVCWFQGIENAPDIVKSCIDSLRNHVYNKEIIVISCENYRKYITFPEKIQEKVDKGIISGAHLSDLLRLELLTNYGGSWVDATVYFSDDNYPNFIFDSDFFLYQKLKPALDGNPLVISNWFITSRANHPLLLMTKELLYSYWSKNNRIIHYFIFHMFFQIATEHYPADWNEVIPSSSSAPHSLLLRLFDDYNEHIWNGITTQTSVHKLTYKFTKDNIQQLDTFYRKIIREY</sequence>
<dbReference type="AlphaFoldDB" id="A0AA96VGE4"/>
<dbReference type="Proteomes" id="UP001304088">
    <property type="component" value="Chromosome"/>
</dbReference>
<dbReference type="InterPro" id="IPR008441">
    <property type="entry name" value="AfumC-like_glycosyl_Trfase"/>
</dbReference>
<organism evidence="1 2">
    <name type="scientific">Streptococcus suivaginalis</name>
    <dbReference type="NCBI Taxonomy" id="3028082"/>
    <lineage>
        <taxon>Bacteria</taxon>
        <taxon>Bacillati</taxon>
        <taxon>Bacillota</taxon>
        <taxon>Bacilli</taxon>
        <taxon>Lactobacillales</taxon>
        <taxon>Streptococcaceae</taxon>
        <taxon>Streptococcus</taxon>
    </lineage>
</organism>
<dbReference type="GO" id="GO:0016757">
    <property type="term" value="F:glycosyltransferase activity"/>
    <property type="evidence" value="ECO:0007669"/>
    <property type="project" value="InterPro"/>
</dbReference>
<gene>
    <name evidence="1" type="ORF">PXH68_02990</name>
</gene>
<proteinExistence type="predicted"/>
<protein>
    <submittedName>
        <fullName evidence="1">Capsular polysaccharide synthesis protein</fullName>
    </submittedName>
</protein>
<dbReference type="InterPro" id="IPR029044">
    <property type="entry name" value="Nucleotide-diphossugar_trans"/>
</dbReference>
<dbReference type="RefSeq" id="WP_248027497.1">
    <property type="nucleotide sequence ID" value="NZ_CP118733.1"/>
</dbReference>
<name>A0AA96VGE4_9STRE</name>
<evidence type="ECO:0000313" key="1">
    <source>
        <dbReference type="EMBL" id="WNY47693.1"/>
    </source>
</evidence>
<dbReference type="KEGG" id="ssuv:PXH68_02990"/>
<reference evidence="1 2" key="1">
    <citation type="submission" date="2023-02" db="EMBL/GenBank/DDBJ databases">
        <title>Streptococcus sp. Genome Sequencing and Assembly.</title>
        <authorList>
            <person name="Shore S.M."/>
            <person name="Nicholson T.L."/>
        </authorList>
    </citation>
    <scope>NUCLEOTIDE SEQUENCE [LARGE SCALE GENOMIC DNA]</scope>
    <source>
        <strain evidence="1 2">29896</strain>
    </source>
</reference>
<evidence type="ECO:0000313" key="2">
    <source>
        <dbReference type="Proteomes" id="UP001304088"/>
    </source>
</evidence>
<dbReference type="EMBL" id="CP118733">
    <property type="protein sequence ID" value="WNY47693.1"/>
    <property type="molecule type" value="Genomic_DNA"/>
</dbReference>
<keyword evidence="2" id="KW-1185">Reference proteome</keyword>
<dbReference type="SUPFAM" id="SSF53448">
    <property type="entry name" value="Nucleotide-diphospho-sugar transferases"/>
    <property type="match status" value="1"/>
</dbReference>
<dbReference type="Gene3D" id="3.90.550.20">
    <property type="match status" value="1"/>
</dbReference>
<dbReference type="Pfam" id="PF05704">
    <property type="entry name" value="Caps_synth"/>
    <property type="match status" value="1"/>
</dbReference>